<feature type="region of interest" description="Disordered" evidence="1">
    <location>
        <begin position="484"/>
        <end position="590"/>
    </location>
</feature>
<feature type="compositionally biased region" description="Low complexity" evidence="1">
    <location>
        <begin position="721"/>
        <end position="745"/>
    </location>
</feature>
<evidence type="ECO:0000313" key="3">
    <source>
        <dbReference type="Proteomes" id="UP000320333"/>
    </source>
</evidence>
<feature type="region of interest" description="Disordered" evidence="1">
    <location>
        <begin position="293"/>
        <end position="371"/>
    </location>
</feature>
<feature type="region of interest" description="Disordered" evidence="1">
    <location>
        <begin position="390"/>
        <end position="413"/>
    </location>
</feature>
<comment type="caution">
    <text evidence="2">The sequence shown here is derived from an EMBL/GenBank/DDBJ whole genome shotgun (WGS) entry which is preliminary data.</text>
</comment>
<evidence type="ECO:0000313" key="2">
    <source>
        <dbReference type="EMBL" id="TPX78201.1"/>
    </source>
</evidence>
<feature type="compositionally biased region" description="Polar residues" evidence="1">
    <location>
        <begin position="547"/>
        <end position="557"/>
    </location>
</feature>
<accession>A0A507FP39</accession>
<dbReference type="EMBL" id="QEAP01000007">
    <property type="protein sequence ID" value="TPX78201.1"/>
    <property type="molecule type" value="Genomic_DNA"/>
</dbReference>
<gene>
    <name evidence="2" type="ORF">CcCBS67573_g00529</name>
</gene>
<feature type="region of interest" description="Disordered" evidence="1">
    <location>
        <begin position="720"/>
        <end position="748"/>
    </location>
</feature>
<dbReference type="AlphaFoldDB" id="A0A507FP39"/>
<keyword evidence="3" id="KW-1185">Reference proteome</keyword>
<evidence type="ECO:0000256" key="1">
    <source>
        <dbReference type="SAM" id="MobiDB-lite"/>
    </source>
</evidence>
<organism evidence="2 3">
    <name type="scientific">Chytriomyces confervae</name>
    <dbReference type="NCBI Taxonomy" id="246404"/>
    <lineage>
        <taxon>Eukaryota</taxon>
        <taxon>Fungi</taxon>
        <taxon>Fungi incertae sedis</taxon>
        <taxon>Chytridiomycota</taxon>
        <taxon>Chytridiomycota incertae sedis</taxon>
        <taxon>Chytridiomycetes</taxon>
        <taxon>Chytridiales</taxon>
        <taxon>Chytriomycetaceae</taxon>
        <taxon>Chytriomyces</taxon>
    </lineage>
</organism>
<reference evidence="2 3" key="1">
    <citation type="journal article" date="2019" name="Sci. Rep.">
        <title>Comparative genomics of chytrid fungi reveal insights into the obligate biotrophic and pathogenic lifestyle of Synchytrium endobioticum.</title>
        <authorList>
            <person name="van de Vossenberg B.T.L.H."/>
            <person name="Warris S."/>
            <person name="Nguyen H.D.T."/>
            <person name="van Gent-Pelzer M.P.E."/>
            <person name="Joly D.L."/>
            <person name="van de Geest H.C."/>
            <person name="Bonants P.J.M."/>
            <person name="Smith D.S."/>
            <person name="Levesque C.A."/>
            <person name="van der Lee T.A.J."/>
        </authorList>
    </citation>
    <scope>NUCLEOTIDE SEQUENCE [LARGE SCALE GENOMIC DNA]</scope>
    <source>
        <strain evidence="2 3">CBS 675.73</strain>
    </source>
</reference>
<sequence length="913" mass="98748">MGQKSRGSSSRQKGSRVCAAKLLALRGRLCVAAGVKVSLRPIVLMGTISLTPYLCIYTLVLARFHVRCIDRSPNTPYFCRKCKGSSPTIPTPRPTPKVAMKTPRIPMPVLISAVEEDDDLCPVCDGDCTCNASKPTPVKPMPIPQLIQVQIPKVPVFQPQSKPPAAKPRKMSLSGQPKDKAAASAVSMKHLHKSDDLRRMVISNADIIMDEDGNAWKSKSIVKRAGPREYAKMSLSLPQVSLKDAPVMKQSGSFWIVQDVKSHSAPEKVFRKNAVFDSTSDSDSDVAQVYNKAMKTAKKSQPQQSPLHNVVEPSSDLDSDTGVSAKAHMFNSSSDSSSESEEETIYNSSRMHAVAPASEVGERNVSSDAMRVSSPPLVEYEVALDAHVDTENSDAESQSSQESSGDFMSDGSDDMDIDAIFAAADDSGDESEESDINIFVENALNGGWSSSDEFEDSDEDSLVGVMENGDDSASECLSDKLTDTLGSEVGDMEFTKAGSMDSEKSETPQVEIPTDKEDALNNDGGNETPRPLVNFDIKKTHIGPNGEITTTTKSMTLQIPKPKPQAKKKVAATKPQGNQSAGGESSISAPQSSLAPLISALNSITTNGAPQKEKMGQLLNAIVSALKTAAPAVIAPHSGNATDPQRRTITKTGVSNVRPTTEEGVAAQNVAALAVLAAAVASAKVKLAQQTSKKIDSQDGTSLKTVEELLTTAIPAIISAQKQQHQQQNPPQQLNQQQQQHEQQQSHLNLHERSNSLSHVNATSKPFPVSVVTLDEVFDTEALEFSDSGDNHNTDDFDLNEHFSRWTRVPIGAFRRARKSSLSKVHKKDLKKAFRFSKVSPAITLSSNNLYDTNFMGETGKSPRIDMFRDRDAASMLFQSIPSLPSPLLPPSFAFMESDEFPKRWTATPFPPQ</sequence>
<dbReference type="Proteomes" id="UP000320333">
    <property type="component" value="Unassembled WGS sequence"/>
</dbReference>
<proteinExistence type="predicted"/>
<feature type="compositionally biased region" description="Low complexity" evidence="1">
    <location>
        <begin position="396"/>
        <end position="410"/>
    </location>
</feature>
<feature type="compositionally biased region" description="Polar residues" evidence="1">
    <location>
        <begin position="577"/>
        <end position="590"/>
    </location>
</feature>
<protein>
    <submittedName>
        <fullName evidence="2">Uncharacterized protein</fullName>
    </submittedName>
</protein>
<name>A0A507FP39_9FUNG</name>
<dbReference type="OrthoDB" id="2132648at2759"/>